<reference evidence="1 2" key="1">
    <citation type="submission" date="2019-06" db="EMBL/GenBank/DDBJ databases">
        <title>Sequencing the genomes of 1000 actinobacteria strains.</title>
        <authorList>
            <person name="Klenk H.-P."/>
        </authorList>
    </citation>
    <scope>NUCLEOTIDE SEQUENCE [LARGE SCALE GENOMIC DNA]</scope>
    <source>
        <strain evidence="1 2">DSM 41695</strain>
    </source>
</reference>
<accession>A0A561SGR8</accession>
<keyword evidence="2" id="KW-1185">Reference proteome</keyword>
<dbReference type="Proteomes" id="UP000316603">
    <property type="component" value="Unassembled WGS sequence"/>
</dbReference>
<comment type="caution">
    <text evidence="1">The sequence shown here is derived from an EMBL/GenBank/DDBJ whole genome shotgun (WGS) entry which is preliminary data.</text>
</comment>
<gene>
    <name evidence="1" type="ORF">FHX78_1265</name>
</gene>
<name>A0A561SGR8_9ACTN</name>
<dbReference type="EMBL" id="VIWV01000002">
    <property type="protein sequence ID" value="TWF74033.1"/>
    <property type="molecule type" value="Genomic_DNA"/>
</dbReference>
<dbReference type="AlphaFoldDB" id="A0A561SGR8"/>
<organism evidence="1 2">
    <name type="scientific">Streptomyces capillispiralis</name>
    <dbReference type="NCBI Taxonomy" id="68182"/>
    <lineage>
        <taxon>Bacteria</taxon>
        <taxon>Bacillati</taxon>
        <taxon>Actinomycetota</taxon>
        <taxon>Actinomycetes</taxon>
        <taxon>Kitasatosporales</taxon>
        <taxon>Streptomycetaceae</taxon>
        <taxon>Streptomyces</taxon>
    </lineage>
</organism>
<sequence length="94" mass="10502">MGTKTSRDATPTAYQCRLLLAALKDSRHQLPSTARSVTTDVMRRRQWVREYGADGRPLDPRRSDGERAAGSRFRLTHHGVNAARRAEAAVTSRP</sequence>
<protein>
    <submittedName>
        <fullName evidence="1">Uncharacterized protein</fullName>
    </submittedName>
</protein>
<evidence type="ECO:0000313" key="1">
    <source>
        <dbReference type="EMBL" id="TWF74033.1"/>
    </source>
</evidence>
<proteinExistence type="predicted"/>
<evidence type="ECO:0000313" key="2">
    <source>
        <dbReference type="Proteomes" id="UP000316603"/>
    </source>
</evidence>